<dbReference type="GO" id="GO:0008794">
    <property type="term" value="F:arsenate reductase (glutaredoxin) activity"/>
    <property type="evidence" value="ECO:0007669"/>
    <property type="project" value="UniProtKB-UniRule"/>
</dbReference>
<comment type="catalytic activity">
    <reaction evidence="4">
        <text>[glutaredoxin]-dithiol + arsenate + glutathione + H(+) = glutathionyl-S-S-[glutaredoxin] + arsenite + H2O</text>
        <dbReference type="Rhea" id="RHEA:22016"/>
        <dbReference type="Rhea" id="RHEA-COMP:10729"/>
        <dbReference type="Rhea" id="RHEA-COMP:17668"/>
        <dbReference type="ChEBI" id="CHEBI:15377"/>
        <dbReference type="ChEBI" id="CHEBI:15378"/>
        <dbReference type="ChEBI" id="CHEBI:29242"/>
        <dbReference type="ChEBI" id="CHEBI:29950"/>
        <dbReference type="ChEBI" id="CHEBI:48597"/>
        <dbReference type="ChEBI" id="CHEBI:57925"/>
        <dbReference type="ChEBI" id="CHEBI:146199"/>
        <dbReference type="EC" id="1.20.4.1"/>
    </reaction>
</comment>
<dbReference type="PANTHER" id="PTHR30041">
    <property type="entry name" value="ARSENATE REDUCTASE"/>
    <property type="match status" value="1"/>
</dbReference>
<evidence type="ECO:0000313" key="5">
    <source>
        <dbReference type="EMBL" id="ABV92591.1"/>
    </source>
</evidence>
<dbReference type="InterPro" id="IPR006659">
    <property type="entry name" value="Arsenate_reductase"/>
</dbReference>
<dbReference type="InterPro" id="IPR006660">
    <property type="entry name" value="Arsenate_reductase-like"/>
</dbReference>
<keyword evidence="6" id="KW-1185">Reference proteome</keyword>
<dbReference type="NCBIfam" id="TIGR00014">
    <property type="entry name" value="arsC"/>
    <property type="match status" value="1"/>
</dbReference>
<name>A8LRE1_DINSH</name>
<evidence type="ECO:0000256" key="3">
    <source>
        <dbReference type="PROSITE-ProRule" id="PRU01282"/>
    </source>
</evidence>
<dbReference type="HOGENOM" id="CLU_116644_0_1_5"/>
<evidence type="ECO:0000256" key="4">
    <source>
        <dbReference type="RuleBase" id="RU362029"/>
    </source>
</evidence>
<dbReference type="AlphaFoldDB" id="A8LRE1"/>
<evidence type="ECO:0000256" key="2">
    <source>
        <dbReference type="ARBA" id="ARBA00023002"/>
    </source>
</evidence>
<evidence type="ECO:0000256" key="1">
    <source>
        <dbReference type="ARBA" id="ARBA00007198"/>
    </source>
</evidence>
<gene>
    <name evidence="5" type="primary">arsC</name>
    <name evidence="5" type="ordered locus">Dshi_0846</name>
</gene>
<dbReference type="Gene3D" id="3.40.30.10">
    <property type="entry name" value="Glutaredoxin"/>
    <property type="match status" value="1"/>
</dbReference>
<dbReference type="PROSITE" id="PS51353">
    <property type="entry name" value="ARSC"/>
    <property type="match status" value="1"/>
</dbReference>
<dbReference type="Pfam" id="PF03960">
    <property type="entry name" value="ArsC"/>
    <property type="match status" value="1"/>
</dbReference>
<sequence length="115" mass="12858">MTDVLVWHNPRCSKSREAVRLLEEAGHEVTLRRYLSEEPTEDELRAVHARLGGPVLDMMRTKEAAFKEAGLSKESDDEDLFAAMARHPILIERPIAFANGKAVIGRPPEKVLGIV</sequence>
<dbReference type="EC" id="1.20.4.1" evidence="4"/>
<dbReference type="eggNOG" id="COG1393">
    <property type="taxonomic scope" value="Bacteria"/>
</dbReference>
<dbReference type="STRING" id="398580.Dshi_0846"/>
<proteinExistence type="inferred from homology"/>
<dbReference type="OrthoDB" id="9790554at2"/>
<reference evidence="6" key="1">
    <citation type="journal article" date="2010" name="ISME J.">
        <title>The complete genome sequence of the algal symbiont Dinoroseobacter shibae: a hitchhiker's guide to life in the sea.</title>
        <authorList>
            <person name="Wagner-Dobler I."/>
            <person name="Ballhausen B."/>
            <person name="Berger M."/>
            <person name="Brinkhoff T."/>
            <person name="Buchholz I."/>
            <person name="Bunk B."/>
            <person name="Cypionka H."/>
            <person name="Daniel R."/>
            <person name="Drepper T."/>
            <person name="Gerdts G."/>
            <person name="Hahnke S."/>
            <person name="Han C."/>
            <person name="Jahn D."/>
            <person name="Kalhoefer D."/>
            <person name="Kiss H."/>
            <person name="Klenk H.P."/>
            <person name="Kyrpides N."/>
            <person name="Liebl W."/>
            <person name="Liesegang H."/>
            <person name="Meincke L."/>
            <person name="Pati A."/>
            <person name="Petersen J."/>
            <person name="Piekarski T."/>
            <person name="Pommerenke C."/>
            <person name="Pradella S."/>
            <person name="Pukall R."/>
            <person name="Rabus R."/>
            <person name="Stackebrandt E."/>
            <person name="Thole S."/>
            <person name="Thompson L."/>
            <person name="Tielen P."/>
            <person name="Tomasch J."/>
            <person name="von Jan M."/>
            <person name="Wanphrut N."/>
            <person name="Wichels A."/>
            <person name="Zech H."/>
            <person name="Simon M."/>
        </authorList>
    </citation>
    <scope>NUCLEOTIDE SEQUENCE [LARGE SCALE GENOMIC DNA]</scope>
    <source>
        <strain evidence="6">DSM 16493 / NCIMB 14021 / DFL 12</strain>
    </source>
</reference>
<evidence type="ECO:0000313" key="6">
    <source>
        <dbReference type="Proteomes" id="UP000006833"/>
    </source>
</evidence>
<dbReference type="CDD" id="cd03034">
    <property type="entry name" value="ArsC_ArsC"/>
    <property type="match status" value="1"/>
</dbReference>
<dbReference type="PANTHER" id="PTHR30041:SF4">
    <property type="entry name" value="ARSENATE REDUCTASE"/>
    <property type="match status" value="1"/>
</dbReference>
<accession>A8LRE1</accession>
<dbReference type="EMBL" id="CP000830">
    <property type="protein sequence ID" value="ABV92591.1"/>
    <property type="molecule type" value="Genomic_DNA"/>
</dbReference>
<dbReference type="Proteomes" id="UP000006833">
    <property type="component" value="Chromosome"/>
</dbReference>
<organism evidence="5 6">
    <name type="scientific">Dinoroseobacter shibae (strain DSM 16493 / NCIMB 14021 / DFL 12)</name>
    <dbReference type="NCBI Taxonomy" id="398580"/>
    <lineage>
        <taxon>Bacteria</taxon>
        <taxon>Pseudomonadati</taxon>
        <taxon>Pseudomonadota</taxon>
        <taxon>Alphaproteobacteria</taxon>
        <taxon>Rhodobacterales</taxon>
        <taxon>Roseobacteraceae</taxon>
        <taxon>Dinoroseobacter</taxon>
    </lineage>
</organism>
<protein>
    <recommendedName>
        <fullName evidence="4">Arsenate reductase</fullName>
        <ecNumber evidence="4">1.20.4.1</ecNumber>
    </recommendedName>
</protein>
<dbReference type="SUPFAM" id="SSF52833">
    <property type="entry name" value="Thioredoxin-like"/>
    <property type="match status" value="1"/>
</dbReference>
<comment type="similarity">
    <text evidence="1 3 4">Belongs to the ArsC family.</text>
</comment>
<dbReference type="KEGG" id="dsh:Dshi_0846"/>
<keyword evidence="2 4" id="KW-0560">Oxidoreductase</keyword>
<dbReference type="RefSeq" id="WP_012177524.1">
    <property type="nucleotide sequence ID" value="NC_009952.1"/>
</dbReference>
<dbReference type="InterPro" id="IPR036249">
    <property type="entry name" value="Thioredoxin-like_sf"/>
</dbReference>